<dbReference type="Proteomes" id="UP000604730">
    <property type="component" value="Unassembled WGS sequence"/>
</dbReference>
<sequence>MFFRMVKGTLIRQWKKMILIAFTIGLGASLATAMLCVVLDVGDKVNKELKTFGANITVMPKRQSVVSDLYDLKGGKSGGAYLKEDELGKIKTIFWAFNIVDYTPFINSSAKLPDGSDVLVVGSWFNHHMELPTGEKLDAGLASLRSWWEIKDGKWIDEQTNSDENACMIGDNLAEKLKLRSGDKIKVKGSKEERELDIVGVFSSGGDEDDRIFTGLKAAQALDGLEGKVDTIEVSALTTPDNELAVKAAKDPQSLTVAQYEIWYCTAYVSSICYQIQEVITDSVATPVRQVADSEGAILDKTQLLMLLITILSLIGSALGICNLVTASVMERSSEIGLMKAIGAHNSAITGLVLTEIIITAIIGGTVGFACGIGFAQIIGKTVFGSLITLRPMVIPIVGVLVVIVTLIGSIPAIRMLLKLEPEAVLHGR</sequence>
<dbReference type="InterPro" id="IPR050250">
    <property type="entry name" value="Macrolide_Exporter_MacB"/>
</dbReference>
<feature type="transmembrane region" description="Helical" evidence="7">
    <location>
        <begin position="348"/>
        <end position="375"/>
    </location>
</feature>
<evidence type="ECO:0000256" key="2">
    <source>
        <dbReference type="ARBA" id="ARBA00022475"/>
    </source>
</evidence>
<evidence type="ECO:0000256" key="6">
    <source>
        <dbReference type="ARBA" id="ARBA00038076"/>
    </source>
</evidence>
<evidence type="ECO:0000256" key="3">
    <source>
        <dbReference type="ARBA" id="ARBA00022692"/>
    </source>
</evidence>
<dbReference type="InterPro" id="IPR025857">
    <property type="entry name" value="MacB_PCD"/>
</dbReference>
<feature type="domain" description="MacB-like periplasmic core" evidence="9">
    <location>
        <begin position="18"/>
        <end position="236"/>
    </location>
</feature>
<dbReference type="RefSeq" id="WP_208428120.1">
    <property type="nucleotide sequence ID" value="NZ_JAEPRJ010000001.1"/>
</dbReference>
<dbReference type="InterPro" id="IPR003838">
    <property type="entry name" value="ABC3_permease_C"/>
</dbReference>
<evidence type="ECO:0000256" key="1">
    <source>
        <dbReference type="ARBA" id="ARBA00004651"/>
    </source>
</evidence>
<keyword evidence="5 7" id="KW-0472">Membrane</keyword>
<reference evidence="10 11" key="1">
    <citation type="submission" date="2021-01" db="EMBL/GenBank/DDBJ databases">
        <title>Isolation and description of Catonella massiliensis sp. nov., a novel Catonella species, isolated from a stable periodontitis subject.</title>
        <authorList>
            <person name="Antezack A."/>
            <person name="Boxberger M."/>
            <person name="La Scola B."/>
            <person name="Monnet-Corti V."/>
        </authorList>
    </citation>
    <scope>NUCLEOTIDE SEQUENCE [LARGE SCALE GENOMIC DNA]</scope>
    <source>
        <strain evidence="10 11">Marseille-Q4567</strain>
    </source>
</reference>
<comment type="caution">
    <text evidence="10">The sequence shown here is derived from an EMBL/GenBank/DDBJ whole genome shotgun (WGS) entry which is preliminary data.</text>
</comment>
<evidence type="ECO:0000259" key="9">
    <source>
        <dbReference type="Pfam" id="PF12704"/>
    </source>
</evidence>
<keyword evidence="4 7" id="KW-1133">Transmembrane helix</keyword>
<protein>
    <submittedName>
        <fullName evidence="10">ABC transporter permease</fullName>
    </submittedName>
</protein>
<dbReference type="PANTHER" id="PTHR30572:SF4">
    <property type="entry name" value="ABC TRANSPORTER PERMEASE YTRF"/>
    <property type="match status" value="1"/>
</dbReference>
<feature type="transmembrane region" description="Helical" evidence="7">
    <location>
        <begin position="304"/>
        <end position="327"/>
    </location>
</feature>
<accession>A0ABS1IXD2</accession>
<name>A0ABS1IXD2_9FIRM</name>
<evidence type="ECO:0000259" key="8">
    <source>
        <dbReference type="Pfam" id="PF02687"/>
    </source>
</evidence>
<keyword evidence="3 7" id="KW-0812">Transmembrane</keyword>
<proteinExistence type="inferred from homology"/>
<dbReference type="Pfam" id="PF12704">
    <property type="entry name" value="MacB_PCD"/>
    <property type="match status" value="1"/>
</dbReference>
<evidence type="ECO:0000256" key="5">
    <source>
        <dbReference type="ARBA" id="ARBA00023136"/>
    </source>
</evidence>
<feature type="transmembrane region" description="Helical" evidence="7">
    <location>
        <begin position="395"/>
        <end position="418"/>
    </location>
</feature>
<keyword evidence="2" id="KW-1003">Cell membrane</keyword>
<evidence type="ECO:0000313" key="11">
    <source>
        <dbReference type="Proteomes" id="UP000604730"/>
    </source>
</evidence>
<gene>
    <name evidence="10" type="ORF">JJN12_01980</name>
</gene>
<comment type="similarity">
    <text evidence="6">Belongs to the ABC-4 integral membrane protein family.</text>
</comment>
<organism evidence="10 11">
    <name type="scientific">Catonella massiliensis</name>
    <dbReference type="NCBI Taxonomy" id="2799636"/>
    <lineage>
        <taxon>Bacteria</taxon>
        <taxon>Bacillati</taxon>
        <taxon>Bacillota</taxon>
        <taxon>Clostridia</taxon>
        <taxon>Lachnospirales</taxon>
        <taxon>Lachnospiraceae</taxon>
        <taxon>Catonella</taxon>
    </lineage>
</organism>
<dbReference type="Pfam" id="PF02687">
    <property type="entry name" value="FtsX"/>
    <property type="match status" value="1"/>
</dbReference>
<dbReference type="EMBL" id="JAEPRJ010000001">
    <property type="protein sequence ID" value="MBK5896556.1"/>
    <property type="molecule type" value="Genomic_DNA"/>
</dbReference>
<feature type="domain" description="ABC3 transporter permease C-terminal" evidence="8">
    <location>
        <begin position="308"/>
        <end position="422"/>
    </location>
</feature>
<keyword evidence="11" id="KW-1185">Reference proteome</keyword>
<comment type="subcellular location">
    <subcellularLocation>
        <location evidence="1">Cell membrane</location>
        <topology evidence="1">Multi-pass membrane protein</topology>
    </subcellularLocation>
</comment>
<evidence type="ECO:0000313" key="10">
    <source>
        <dbReference type="EMBL" id="MBK5896556.1"/>
    </source>
</evidence>
<dbReference type="PANTHER" id="PTHR30572">
    <property type="entry name" value="MEMBRANE COMPONENT OF TRANSPORTER-RELATED"/>
    <property type="match status" value="1"/>
</dbReference>
<evidence type="ECO:0000256" key="7">
    <source>
        <dbReference type="SAM" id="Phobius"/>
    </source>
</evidence>
<evidence type="ECO:0000256" key="4">
    <source>
        <dbReference type="ARBA" id="ARBA00022989"/>
    </source>
</evidence>